<dbReference type="PANTHER" id="PTHR43344">
    <property type="entry name" value="PHOSPHOSERINE PHOSPHATASE"/>
    <property type="match status" value="1"/>
</dbReference>
<feature type="active site" description="Nucleophile" evidence="14">
    <location>
        <position position="212"/>
    </location>
</feature>
<evidence type="ECO:0000259" key="15">
    <source>
        <dbReference type="PROSITE" id="PS50206"/>
    </source>
</evidence>
<dbReference type="InterPro" id="IPR036412">
    <property type="entry name" value="HAD-like_sf"/>
</dbReference>
<protein>
    <recommendedName>
        <fullName evidence="5">Phosphoserine phosphatase</fullName>
        <ecNumber evidence="4">3.1.3.3</ecNumber>
    </recommendedName>
    <alternativeName>
        <fullName evidence="11">O-phosphoserine phosphohydrolase</fullName>
    </alternativeName>
</protein>
<gene>
    <name evidence="16" type="primary">serB</name>
    <name evidence="16" type="ORF">HMP0015_0283</name>
</gene>
<keyword evidence="8 16" id="KW-0378">Hydrolase</keyword>
<dbReference type="InterPro" id="IPR001763">
    <property type="entry name" value="Rhodanese-like_dom"/>
</dbReference>
<dbReference type="Pfam" id="PF00702">
    <property type="entry name" value="Hydrolase"/>
    <property type="match status" value="1"/>
</dbReference>
<evidence type="ECO:0000256" key="10">
    <source>
        <dbReference type="ARBA" id="ARBA00023299"/>
    </source>
</evidence>
<sequence>MILTHNSCRSNTSQFMREIILISFLGPDQPNQFTRLMQVLSVHSLQILDVGQAVIHNQLTLGIVVASDNETATALAMKEILILAHDIGLTVRFKPISNAEYDQWVSEGGRTRYIVTALAPELTAEHLQAVTRIVSSQGFNIETVTRLSGRLGLDEESPFPRRACVQFGLSGQMLDAQAMRAACLSLSGELNIDVAVQEDNAYRRNRRLVCFDMDSTLIEQEVIDELALEAGVGEQVAEITERAMQGELDFQQSFRARVALLKGLDASVLPKIAERLTVTEGAERLISTLKALGYKTAILSGGFQYFAEYLQAKLGIDEVHANILDVEDGVVTGEVKGAIVDGARKAELLRQLAERMGISLEQAMAVGDGANDLPMLSIAGLGVAFRAKPLVRQNANQAISSVGLDGVLYLLGMHDKDLNRA</sequence>
<evidence type="ECO:0000256" key="8">
    <source>
        <dbReference type="ARBA" id="ARBA00022801"/>
    </source>
</evidence>
<dbReference type="CDD" id="cd04871">
    <property type="entry name" value="ACT_PSP_2"/>
    <property type="match status" value="1"/>
</dbReference>
<keyword evidence="9" id="KW-0460">Magnesium</keyword>
<comment type="catalytic activity">
    <reaction evidence="12">
        <text>O-phospho-L-serine + H2O = L-serine + phosphate</text>
        <dbReference type="Rhea" id="RHEA:21208"/>
        <dbReference type="ChEBI" id="CHEBI:15377"/>
        <dbReference type="ChEBI" id="CHEBI:33384"/>
        <dbReference type="ChEBI" id="CHEBI:43474"/>
        <dbReference type="ChEBI" id="CHEBI:57524"/>
        <dbReference type="EC" id="3.1.3.3"/>
    </reaction>
</comment>
<accession>D4XKP1</accession>
<dbReference type="SUPFAM" id="SSF55021">
    <property type="entry name" value="ACT-like"/>
    <property type="match status" value="1"/>
</dbReference>
<comment type="similarity">
    <text evidence="3">Belongs to the HAD-like hydrolase superfamily. SerB family.</text>
</comment>
<dbReference type="SFLD" id="SFLDS00003">
    <property type="entry name" value="Haloacid_Dehalogenase"/>
    <property type="match status" value="1"/>
</dbReference>
<dbReference type="PROSITE" id="PS50206">
    <property type="entry name" value="RHODANESE_3"/>
    <property type="match status" value="1"/>
</dbReference>
<dbReference type="Pfam" id="PF13740">
    <property type="entry name" value="ACT_6"/>
    <property type="match status" value="1"/>
</dbReference>
<dbReference type="InterPro" id="IPR045865">
    <property type="entry name" value="ACT-like_dom_sf"/>
</dbReference>
<comment type="pathway">
    <text evidence="2">Amino-acid biosynthesis; L-serine biosynthesis; L-serine from 3-phospho-D-glycerate: step 3/3.</text>
</comment>
<evidence type="ECO:0000313" key="16">
    <source>
        <dbReference type="EMBL" id="EFF84227.1"/>
    </source>
</evidence>
<evidence type="ECO:0000256" key="11">
    <source>
        <dbReference type="ARBA" id="ARBA00031693"/>
    </source>
</evidence>
<evidence type="ECO:0000256" key="4">
    <source>
        <dbReference type="ARBA" id="ARBA00012640"/>
    </source>
</evidence>
<dbReference type="GO" id="GO:0006564">
    <property type="term" value="P:L-serine biosynthetic process"/>
    <property type="evidence" value="ECO:0007669"/>
    <property type="project" value="UniProtKB-KW"/>
</dbReference>
<evidence type="ECO:0000256" key="6">
    <source>
        <dbReference type="ARBA" id="ARBA00022605"/>
    </source>
</evidence>
<dbReference type="InterPro" id="IPR023214">
    <property type="entry name" value="HAD_sf"/>
</dbReference>
<dbReference type="UniPathway" id="UPA00135">
    <property type="reaction ID" value="UER00198"/>
</dbReference>
<dbReference type="CDD" id="cd07500">
    <property type="entry name" value="HAD_PSP"/>
    <property type="match status" value="1"/>
</dbReference>
<dbReference type="NCBIfam" id="TIGR00338">
    <property type="entry name" value="serB"/>
    <property type="match status" value="1"/>
</dbReference>
<evidence type="ECO:0000256" key="5">
    <source>
        <dbReference type="ARBA" id="ARBA00015196"/>
    </source>
</evidence>
<keyword evidence="6" id="KW-0028">Amino-acid biosynthesis</keyword>
<keyword evidence="10" id="KW-0718">Serine biosynthesis</keyword>
<dbReference type="InterPro" id="IPR050582">
    <property type="entry name" value="HAD-like_SerB"/>
</dbReference>
<evidence type="ECO:0000256" key="2">
    <source>
        <dbReference type="ARBA" id="ARBA00005135"/>
    </source>
</evidence>
<dbReference type="SFLD" id="SFLDF00029">
    <property type="entry name" value="phosphoserine_phosphatase"/>
    <property type="match status" value="1"/>
</dbReference>
<organism evidence="16 17">
    <name type="scientific">Acinetobacter haemolyticus ATCC 19194</name>
    <dbReference type="NCBI Taxonomy" id="707232"/>
    <lineage>
        <taxon>Bacteria</taxon>
        <taxon>Pseudomonadati</taxon>
        <taxon>Pseudomonadota</taxon>
        <taxon>Gammaproteobacteria</taxon>
        <taxon>Moraxellales</taxon>
        <taxon>Moraxellaceae</taxon>
        <taxon>Acinetobacter</taxon>
    </lineage>
</organism>
<dbReference type="Proteomes" id="UP000003085">
    <property type="component" value="Unassembled WGS sequence"/>
</dbReference>
<evidence type="ECO:0000256" key="3">
    <source>
        <dbReference type="ARBA" id="ARBA00009184"/>
    </source>
</evidence>
<feature type="domain" description="Rhodanese" evidence="15">
    <location>
        <begin position="282"/>
        <end position="314"/>
    </location>
</feature>
<dbReference type="SUPFAM" id="SSF56784">
    <property type="entry name" value="HAD-like"/>
    <property type="match status" value="1"/>
</dbReference>
<evidence type="ECO:0000256" key="9">
    <source>
        <dbReference type="ARBA" id="ARBA00022842"/>
    </source>
</evidence>
<dbReference type="SFLD" id="SFLDG01136">
    <property type="entry name" value="C1.6:_Phosphoserine_Phosphatas"/>
    <property type="match status" value="1"/>
</dbReference>
<dbReference type="EMBL" id="ADMT01000072">
    <property type="protein sequence ID" value="EFF84227.1"/>
    <property type="molecule type" value="Genomic_DNA"/>
</dbReference>
<dbReference type="GO" id="GO:0036424">
    <property type="term" value="F:L-phosphoserine phosphatase activity"/>
    <property type="evidence" value="ECO:0007669"/>
    <property type="project" value="InterPro"/>
</dbReference>
<feature type="active site" description="Proton donor" evidence="14">
    <location>
        <position position="214"/>
    </location>
</feature>
<evidence type="ECO:0000313" key="17">
    <source>
        <dbReference type="Proteomes" id="UP000003085"/>
    </source>
</evidence>
<dbReference type="GO" id="GO:0000287">
    <property type="term" value="F:magnesium ion binding"/>
    <property type="evidence" value="ECO:0007669"/>
    <property type="project" value="TreeGrafter"/>
</dbReference>
<dbReference type="InterPro" id="IPR004469">
    <property type="entry name" value="PSP"/>
</dbReference>
<keyword evidence="7" id="KW-0479">Metal-binding</keyword>
<dbReference type="SFLD" id="SFLDG01137">
    <property type="entry name" value="C1.6.1:_Phosphoserine_Phosphat"/>
    <property type="match status" value="1"/>
</dbReference>
<evidence type="ECO:0000256" key="7">
    <source>
        <dbReference type="ARBA" id="ARBA00022723"/>
    </source>
</evidence>
<dbReference type="NCBIfam" id="TIGR01488">
    <property type="entry name" value="HAD-SF-IB"/>
    <property type="match status" value="1"/>
</dbReference>
<comment type="catalytic activity">
    <reaction evidence="13">
        <text>O-phospho-D-serine + H2O = D-serine + phosphate</text>
        <dbReference type="Rhea" id="RHEA:24873"/>
        <dbReference type="ChEBI" id="CHEBI:15377"/>
        <dbReference type="ChEBI" id="CHEBI:35247"/>
        <dbReference type="ChEBI" id="CHEBI:43474"/>
        <dbReference type="ChEBI" id="CHEBI:58680"/>
        <dbReference type="EC" id="3.1.3.3"/>
    </reaction>
</comment>
<dbReference type="Gene3D" id="3.40.50.1000">
    <property type="entry name" value="HAD superfamily/HAD-like"/>
    <property type="match status" value="1"/>
</dbReference>
<dbReference type="GO" id="GO:0005737">
    <property type="term" value="C:cytoplasm"/>
    <property type="evidence" value="ECO:0007669"/>
    <property type="project" value="TreeGrafter"/>
</dbReference>
<dbReference type="Gene3D" id="3.30.70.260">
    <property type="match status" value="1"/>
</dbReference>
<evidence type="ECO:0000256" key="14">
    <source>
        <dbReference type="PIRSR" id="PIRSR604469-1"/>
    </source>
</evidence>
<evidence type="ECO:0000256" key="12">
    <source>
        <dbReference type="ARBA" id="ARBA00048138"/>
    </source>
</evidence>
<name>D4XKP1_ACIHA</name>
<comment type="cofactor">
    <cofactor evidence="1">
        <name>Mg(2+)</name>
        <dbReference type="ChEBI" id="CHEBI:18420"/>
    </cofactor>
</comment>
<reference evidence="17" key="1">
    <citation type="submission" date="2010-03" db="EMBL/GenBank/DDBJ databases">
        <title>Complete sequence of Mobiluncus curtisii ATCC 43063.</title>
        <authorList>
            <person name="Muzny D."/>
            <person name="Qin X."/>
            <person name="Deng J."/>
            <person name="Jiang H."/>
            <person name="Liu Y."/>
            <person name="Qu J."/>
            <person name="Song X.-Z."/>
            <person name="Zhang L."/>
            <person name="Thornton R."/>
            <person name="Coyle M."/>
            <person name="Francisco L."/>
            <person name="Jackson L."/>
            <person name="Javaid M."/>
            <person name="Korchina V."/>
            <person name="Kovar C."/>
            <person name="Mata R."/>
            <person name="Mathew T."/>
            <person name="Ngo R."/>
            <person name="Nguyen L."/>
            <person name="Nguyen N."/>
            <person name="Okwuonu G."/>
            <person name="Ongeri F."/>
            <person name="Pham C."/>
            <person name="Simmons D."/>
            <person name="Wilczek-Boney K."/>
            <person name="Hale W."/>
            <person name="Jakkamsetti A."/>
            <person name="Pham P."/>
            <person name="Ruth R."/>
            <person name="San Lucas F."/>
            <person name="Warren J."/>
            <person name="Zhang J."/>
            <person name="Zhao Z."/>
            <person name="Zhou C."/>
            <person name="Zhu D."/>
            <person name="Lee S."/>
            <person name="Bess C."/>
            <person name="Blankenburg K."/>
            <person name="Forbes L."/>
            <person name="Fu Q."/>
            <person name="Gubbala S."/>
            <person name="Hirani K."/>
            <person name="Jayaseelan J.C."/>
            <person name="Lara F."/>
            <person name="Munidasa M."/>
            <person name="Palculict T."/>
            <person name="Patil S."/>
            <person name="Pu L.-L."/>
            <person name="Saada N."/>
            <person name="Tang L."/>
            <person name="Weissenberger G."/>
            <person name="Zhu Y."/>
            <person name="Hemphill L."/>
            <person name="Shang Y."/>
            <person name="Youmans B."/>
            <person name="Ayvaz T."/>
            <person name="Ross M."/>
            <person name="Santibanez J."/>
            <person name="Aqrawi P."/>
            <person name="Gross S."/>
            <person name="Joshi V."/>
            <person name="Fowler G."/>
            <person name="Nazareth L."/>
            <person name="Reid J."/>
            <person name="Worley K."/>
            <person name="Petrosino J."/>
            <person name="Highlander S."/>
            <person name="Gibbs R."/>
            <person name="Gibbs R."/>
        </authorList>
    </citation>
    <scope>NUCLEOTIDE SEQUENCE [LARGE SCALE GENOMIC DNA]</scope>
    <source>
        <strain evidence="17">ATCC 19194</strain>
    </source>
</reference>
<dbReference type="HOGENOM" id="CLU_036368_0_0_6"/>
<comment type="caution">
    <text evidence="16">The sequence shown here is derived from an EMBL/GenBank/DDBJ whole genome shotgun (WGS) entry which is preliminary data.</text>
</comment>
<dbReference type="PANTHER" id="PTHR43344:SF2">
    <property type="entry name" value="PHOSPHOSERINE PHOSPHATASE"/>
    <property type="match status" value="1"/>
</dbReference>
<evidence type="ECO:0000256" key="1">
    <source>
        <dbReference type="ARBA" id="ARBA00001946"/>
    </source>
</evidence>
<dbReference type="EC" id="3.1.3.3" evidence="4"/>
<dbReference type="CDD" id="cd04870">
    <property type="entry name" value="ACT_PSP_1"/>
    <property type="match status" value="1"/>
</dbReference>
<proteinExistence type="inferred from homology"/>
<dbReference type="AlphaFoldDB" id="D4XKP1"/>
<evidence type="ECO:0000256" key="13">
    <source>
        <dbReference type="ARBA" id="ARBA00048523"/>
    </source>
</evidence>